<dbReference type="AlphaFoldDB" id="A0A379MSE6"/>
<gene>
    <name evidence="2" type="ORF">NCTC11190_01813</name>
</gene>
<accession>A0A379MSE6</accession>
<dbReference type="STRING" id="880526.GCA_000427365_02007"/>
<evidence type="ECO:0000313" key="3">
    <source>
        <dbReference type="Proteomes" id="UP000255233"/>
    </source>
</evidence>
<name>A0A379MSE6_9BACT</name>
<sequence>MNPWLYIIGLVCTLFSGVGGQILIETIRRKRRASKRHVFISFPIKAIQDIEQRERLQNIINKVHSDIIDIYPDISVFASKDDKEDKELIKQTDDFEALKESREYFLIYPEKLASSVLVELGCALCEKKPTTIFVKHQEDLPYLITRRCEKRDKTINIIRFTDEKCLMKKLKEQLMISAKNYF</sequence>
<proteinExistence type="predicted"/>
<dbReference type="Proteomes" id="UP000255233">
    <property type="component" value="Unassembled WGS sequence"/>
</dbReference>
<reference evidence="2 3" key="1">
    <citation type="submission" date="2018-06" db="EMBL/GenBank/DDBJ databases">
        <authorList>
            <consortium name="Pathogen Informatics"/>
            <person name="Doyle S."/>
        </authorList>
    </citation>
    <scope>NUCLEOTIDE SEQUENCE [LARGE SCALE GENOMIC DNA]</scope>
    <source>
        <strain evidence="2 3">NCTC11190</strain>
    </source>
</reference>
<dbReference type="RefSeq" id="WP_027291572.1">
    <property type="nucleotide sequence ID" value="NZ_UGVL01000001.1"/>
</dbReference>
<dbReference type="EMBL" id="UGVL01000001">
    <property type="protein sequence ID" value="SUE34581.1"/>
    <property type="molecule type" value="Genomic_DNA"/>
</dbReference>
<feature type="transmembrane region" description="Helical" evidence="1">
    <location>
        <begin position="6"/>
        <end position="27"/>
    </location>
</feature>
<evidence type="ECO:0000313" key="2">
    <source>
        <dbReference type="EMBL" id="SUE34581.1"/>
    </source>
</evidence>
<evidence type="ECO:0000256" key="1">
    <source>
        <dbReference type="SAM" id="Phobius"/>
    </source>
</evidence>
<protein>
    <submittedName>
        <fullName evidence="2">Uncharacterized protein</fullName>
    </submittedName>
</protein>
<dbReference type="Gene3D" id="3.40.50.450">
    <property type="match status" value="1"/>
</dbReference>
<keyword evidence="1" id="KW-1133">Transmembrane helix</keyword>
<keyword evidence="1" id="KW-0472">Membrane</keyword>
<keyword evidence="3" id="KW-1185">Reference proteome</keyword>
<organism evidence="2 3">
    <name type="scientific">Rikenella microfusus</name>
    <dbReference type="NCBI Taxonomy" id="28139"/>
    <lineage>
        <taxon>Bacteria</taxon>
        <taxon>Pseudomonadati</taxon>
        <taxon>Bacteroidota</taxon>
        <taxon>Bacteroidia</taxon>
        <taxon>Bacteroidales</taxon>
        <taxon>Rikenellaceae</taxon>
        <taxon>Rikenella</taxon>
    </lineage>
</organism>
<keyword evidence="1" id="KW-0812">Transmembrane</keyword>
<dbReference type="OrthoDB" id="9814331at2"/>